<evidence type="ECO:0000313" key="4">
    <source>
        <dbReference type="EMBL" id="KAJ4246059.1"/>
    </source>
</evidence>
<sequence length="327" mass="36081">MAIVNALDQGPQLNFWGVSYGTVLGQVAASMFPDRIGRMLLDGNLRADDYATTQWLTSFAGAELCPLADYHGRNTSGKSLMRSFDEKFQSLRNESPGGLNATESELRLTNAHLLKASIMTELYVPQAYPSIASRIEGLFMGNETAMLPPDEGSLNTGWNVLDDVFPGIACSDTSFRAEDPDDQFSMYQAHISQGSFAETTFPSRFQCAQWKFAAAEQIDLNKLRDLKTSSPILVVNSRYDPITSLSGAWEMSSQLRGSRVVVHQGVGHGLINHSSNCTQDAVTRYFVDGKMPELNTTCLPNMNAFEYAHLKISKARKNDTKQPEIAK</sequence>
<keyword evidence="2" id="KW-0378">Hydrolase</keyword>
<protein>
    <recommendedName>
        <fullName evidence="3">Peptidase S33 tripeptidyl aminopeptidase-like C-terminal domain-containing protein</fullName>
    </recommendedName>
</protein>
<reference evidence="4" key="1">
    <citation type="submission" date="2022-09" db="EMBL/GenBank/DDBJ databases">
        <title>Fusarium specimens isolated from Avocado Roots.</title>
        <authorList>
            <person name="Stajich J."/>
            <person name="Roper C."/>
            <person name="Heimlech-Rivalta G."/>
        </authorList>
    </citation>
    <scope>NUCLEOTIDE SEQUENCE</scope>
    <source>
        <strain evidence="4">CF00136</strain>
    </source>
</reference>
<dbReference type="AlphaFoldDB" id="A0A9W8VA53"/>
<dbReference type="EMBL" id="JAOQAZ010000044">
    <property type="protein sequence ID" value="KAJ4246059.1"/>
    <property type="molecule type" value="Genomic_DNA"/>
</dbReference>
<evidence type="ECO:0000256" key="2">
    <source>
        <dbReference type="ARBA" id="ARBA00022801"/>
    </source>
</evidence>
<dbReference type="OrthoDB" id="425534at2759"/>
<accession>A0A9W8VA53</accession>
<dbReference type="SUPFAM" id="SSF53474">
    <property type="entry name" value="alpha/beta-Hydrolases"/>
    <property type="match status" value="1"/>
</dbReference>
<dbReference type="Proteomes" id="UP001152049">
    <property type="component" value="Unassembled WGS sequence"/>
</dbReference>
<organism evidence="4 5">
    <name type="scientific">Fusarium torreyae</name>
    <dbReference type="NCBI Taxonomy" id="1237075"/>
    <lineage>
        <taxon>Eukaryota</taxon>
        <taxon>Fungi</taxon>
        <taxon>Dikarya</taxon>
        <taxon>Ascomycota</taxon>
        <taxon>Pezizomycotina</taxon>
        <taxon>Sordariomycetes</taxon>
        <taxon>Hypocreomycetidae</taxon>
        <taxon>Hypocreales</taxon>
        <taxon>Nectriaceae</taxon>
        <taxon>Fusarium</taxon>
    </lineage>
</organism>
<dbReference type="InterPro" id="IPR029058">
    <property type="entry name" value="AB_hydrolase_fold"/>
</dbReference>
<dbReference type="InterPro" id="IPR013595">
    <property type="entry name" value="Pept_S33_TAP-like_C"/>
</dbReference>
<comment type="similarity">
    <text evidence="1">Belongs to the peptidase S33 family.</text>
</comment>
<dbReference type="Gene3D" id="3.40.50.1820">
    <property type="entry name" value="alpha/beta hydrolase"/>
    <property type="match status" value="1"/>
</dbReference>
<proteinExistence type="inferred from homology"/>
<dbReference type="PANTHER" id="PTHR43248:SF25">
    <property type="entry name" value="AB HYDROLASE-1 DOMAIN-CONTAINING PROTEIN-RELATED"/>
    <property type="match status" value="1"/>
</dbReference>
<feature type="domain" description="Peptidase S33 tripeptidyl aminopeptidase-like C-terminal" evidence="3">
    <location>
        <begin position="199"/>
        <end position="298"/>
    </location>
</feature>
<dbReference type="GO" id="GO:0016787">
    <property type="term" value="F:hydrolase activity"/>
    <property type="evidence" value="ECO:0007669"/>
    <property type="project" value="UniProtKB-KW"/>
</dbReference>
<evidence type="ECO:0000259" key="3">
    <source>
        <dbReference type="Pfam" id="PF08386"/>
    </source>
</evidence>
<gene>
    <name evidence="4" type="ORF">NW762_013804</name>
</gene>
<evidence type="ECO:0000313" key="5">
    <source>
        <dbReference type="Proteomes" id="UP001152049"/>
    </source>
</evidence>
<name>A0A9W8VA53_9HYPO</name>
<dbReference type="Pfam" id="PF08386">
    <property type="entry name" value="Abhydrolase_4"/>
    <property type="match status" value="1"/>
</dbReference>
<comment type="caution">
    <text evidence="4">The sequence shown here is derived from an EMBL/GenBank/DDBJ whole genome shotgun (WGS) entry which is preliminary data.</text>
</comment>
<dbReference type="InterPro" id="IPR051601">
    <property type="entry name" value="Serine_prot/Carboxylest_S33"/>
</dbReference>
<evidence type="ECO:0000256" key="1">
    <source>
        <dbReference type="ARBA" id="ARBA00010088"/>
    </source>
</evidence>
<keyword evidence="5" id="KW-1185">Reference proteome</keyword>
<dbReference type="PANTHER" id="PTHR43248">
    <property type="entry name" value="2-SUCCINYL-6-HYDROXY-2,4-CYCLOHEXADIENE-1-CARBOXYLATE SYNTHASE"/>
    <property type="match status" value="1"/>
</dbReference>